<evidence type="ECO:0000313" key="3">
    <source>
        <dbReference type="EMBL" id="KAF9477359.1"/>
    </source>
</evidence>
<gene>
    <name evidence="3" type="ORF">BDN70DRAFT_881261</name>
</gene>
<keyword evidence="2" id="KW-1133">Transmembrane helix</keyword>
<dbReference type="AlphaFoldDB" id="A0A9P5YZG8"/>
<protein>
    <submittedName>
        <fullName evidence="3">Uncharacterized protein</fullName>
    </submittedName>
</protein>
<keyword evidence="2" id="KW-0472">Membrane</keyword>
<evidence type="ECO:0000313" key="4">
    <source>
        <dbReference type="Proteomes" id="UP000807469"/>
    </source>
</evidence>
<dbReference type="Proteomes" id="UP000807469">
    <property type="component" value="Unassembled WGS sequence"/>
</dbReference>
<feature type="region of interest" description="Disordered" evidence="1">
    <location>
        <begin position="161"/>
        <end position="197"/>
    </location>
</feature>
<sequence length="197" mass="21226">MADEPMVWEVLIICCTIFGVIAALTLLVVLYIATCGRRTQKSPRRRHQVLVAANVVPISILKQSQSFAPGANDNNNGGNSSLSKSRLHHHHRRHLVYYLDGSTPFVGLKSMFGRQPPSNPDLSSCSFDAGSLAISPSHPAIFGNGEDDMEMSVVKVKFTLTPPTPSKETMEPGGVSSGSGHPRERRASVIATCEDSA</sequence>
<feature type="region of interest" description="Disordered" evidence="1">
    <location>
        <begin position="66"/>
        <end position="85"/>
    </location>
</feature>
<organism evidence="3 4">
    <name type="scientific">Pholiota conissans</name>
    <dbReference type="NCBI Taxonomy" id="109636"/>
    <lineage>
        <taxon>Eukaryota</taxon>
        <taxon>Fungi</taxon>
        <taxon>Dikarya</taxon>
        <taxon>Basidiomycota</taxon>
        <taxon>Agaricomycotina</taxon>
        <taxon>Agaricomycetes</taxon>
        <taxon>Agaricomycetidae</taxon>
        <taxon>Agaricales</taxon>
        <taxon>Agaricineae</taxon>
        <taxon>Strophariaceae</taxon>
        <taxon>Pholiota</taxon>
    </lineage>
</organism>
<feature type="transmembrane region" description="Helical" evidence="2">
    <location>
        <begin position="6"/>
        <end position="36"/>
    </location>
</feature>
<keyword evidence="4" id="KW-1185">Reference proteome</keyword>
<name>A0A9P5YZG8_9AGAR</name>
<dbReference type="OrthoDB" id="10617735at2759"/>
<evidence type="ECO:0000256" key="2">
    <source>
        <dbReference type="SAM" id="Phobius"/>
    </source>
</evidence>
<proteinExistence type="predicted"/>
<dbReference type="EMBL" id="MU155263">
    <property type="protein sequence ID" value="KAF9477359.1"/>
    <property type="molecule type" value="Genomic_DNA"/>
</dbReference>
<comment type="caution">
    <text evidence="3">The sequence shown here is derived from an EMBL/GenBank/DDBJ whole genome shotgun (WGS) entry which is preliminary data.</text>
</comment>
<keyword evidence="2" id="KW-0812">Transmembrane</keyword>
<reference evidence="3" key="1">
    <citation type="submission" date="2020-11" db="EMBL/GenBank/DDBJ databases">
        <authorList>
            <consortium name="DOE Joint Genome Institute"/>
            <person name="Ahrendt S."/>
            <person name="Riley R."/>
            <person name="Andreopoulos W."/>
            <person name="Labutti K."/>
            <person name="Pangilinan J."/>
            <person name="Ruiz-Duenas F.J."/>
            <person name="Barrasa J.M."/>
            <person name="Sanchez-Garcia M."/>
            <person name="Camarero S."/>
            <person name="Miyauchi S."/>
            <person name="Serrano A."/>
            <person name="Linde D."/>
            <person name="Babiker R."/>
            <person name="Drula E."/>
            <person name="Ayuso-Fernandez I."/>
            <person name="Pacheco R."/>
            <person name="Padilla G."/>
            <person name="Ferreira P."/>
            <person name="Barriuso J."/>
            <person name="Kellner H."/>
            <person name="Castanera R."/>
            <person name="Alfaro M."/>
            <person name="Ramirez L."/>
            <person name="Pisabarro A.G."/>
            <person name="Kuo A."/>
            <person name="Tritt A."/>
            <person name="Lipzen A."/>
            <person name="He G."/>
            <person name="Yan M."/>
            <person name="Ng V."/>
            <person name="Cullen D."/>
            <person name="Martin F."/>
            <person name="Rosso M.-N."/>
            <person name="Henrissat B."/>
            <person name="Hibbett D."/>
            <person name="Martinez A.T."/>
            <person name="Grigoriev I.V."/>
        </authorList>
    </citation>
    <scope>NUCLEOTIDE SEQUENCE</scope>
    <source>
        <strain evidence="3">CIRM-BRFM 674</strain>
    </source>
</reference>
<evidence type="ECO:0000256" key="1">
    <source>
        <dbReference type="SAM" id="MobiDB-lite"/>
    </source>
</evidence>
<accession>A0A9P5YZG8</accession>
<feature type="compositionally biased region" description="Low complexity" evidence="1">
    <location>
        <begin position="70"/>
        <end position="84"/>
    </location>
</feature>